<feature type="region of interest" description="Disordered" evidence="5">
    <location>
        <begin position="200"/>
        <end position="230"/>
    </location>
</feature>
<keyword evidence="9" id="KW-1185">Reference proteome</keyword>
<dbReference type="InterPro" id="IPR001841">
    <property type="entry name" value="Znf_RING"/>
</dbReference>
<reference evidence="8 9" key="1">
    <citation type="submission" date="2024-02" db="EMBL/GenBank/DDBJ databases">
        <title>de novo genome assembly of Solanum bulbocastanum strain 11H21.</title>
        <authorList>
            <person name="Hosaka A.J."/>
        </authorList>
    </citation>
    <scope>NUCLEOTIDE SEQUENCE [LARGE SCALE GENOMIC DNA]</scope>
    <source>
        <tissue evidence="8">Young leaves</tissue>
    </source>
</reference>
<keyword evidence="2 4" id="KW-0863">Zinc-finger</keyword>
<dbReference type="InterPro" id="IPR036420">
    <property type="entry name" value="BRCT_dom_sf"/>
</dbReference>
<feature type="compositionally biased region" description="Basic and acidic residues" evidence="5">
    <location>
        <begin position="255"/>
        <end position="264"/>
    </location>
</feature>
<dbReference type="InterPro" id="IPR017907">
    <property type="entry name" value="Znf_RING_CS"/>
</dbReference>
<organism evidence="8 9">
    <name type="scientific">Solanum bulbocastanum</name>
    <name type="common">Wild potato</name>
    <dbReference type="NCBI Taxonomy" id="147425"/>
    <lineage>
        <taxon>Eukaryota</taxon>
        <taxon>Viridiplantae</taxon>
        <taxon>Streptophyta</taxon>
        <taxon>Embryophyta</taxon>
        <taxon>Tracheophyta</taxon>
        <taxon>Spermatophyta</taxon>
        <taxon>Magnoliopsida</taxon>
        <taxon>eudicotyledons</taxon>
        <taxon>Gunneridae</taxon>
        <taxon>Pentapetalae</taxon>
        <taxon>asterids</taxon>
        <taxon>lamiids</taxon>
        <taxon>Solanales</taxon>
        <taxon>Solanaceae</taxon>
        <taxon>Solanoideae</taxon>
        <taxon>Solaneae</taxon>
        <taxon>Solanum</taxon>
    </lineage>
</organism>
<dbReference type="SUPFAM" id="SSF57850">
    <property type="entry name" value="RING/U-box"/>
    <property type="match status" value="1"/>
</dbReference>
<evidence type="ECO:0000256" key="2">
    <source>
        <dbReference type="ARBA" id="ARBA00022771"/>
    </source>
</evidence>
<dbReference type="InterPro" id="IPR013083">
    <property type="entry name" value="Znf_RING/FYVE/PHD"/>
</dbReference>
<evidence type="ECO:0000313" key="9">
    <source>
        <dbReference type="Proteomes" id="UP001371456"/>
    </source>
</evidence>
<dbReference type="AlphaFoldDB" id="A0AAN8U634"/>
<feature type="region of interest" description="Disordered" evidence="5">
    <location>
        <begin position="248"/>
        <end position="267"/>
    </location>
</feature>
<dbReference type="SMART" id="SM00292">
    <property type="entry name" value="BRCT"/>
    <property type="match status" value="1"/>
</dbReference>
<dbReference type="EMBL" id="JBANQN010000002">
    <property type="protein sequence ID" value="KAK6796853.1"/>
    <property type="molecule type" value="Genomic_DNA"/>
</dbReference>
<name>A0AAN8U634_SOLBU</name>
<dbReference type="GO" id="GO:0008270">
    <property type="term" value="F:zinc ion binding"/>
    <property type="evidence" value="ECO:0007669"/>
    <property type="project" value="UniProtKB-KW"/>
</dbReference>
<dbReference type="PROSITE" id="PS50172">
    <property type="entry name" value="BRCT"/>
    <property type="match status" value="1"/>
</dbReference>
<dbReference type="InterPro" id="IPR011011">
    <property type="entry name" value="Znf_FYVE_PHD"/>
</dbReference>
<evidence type="ECO:0000256" key="4">
    <source>
        <dbReference type="PROSITE-ProRule" id="PRU00175"/>
    </source>
</evidence>
<protein>
    <recommendedName>
        <fullName evidence="10">RING-type E3 ubiquitin transferase BRCA1</fullName>
    </recommendedName>
</protein>
<dbReference type="PROSITE" id="PS00518">
    <property type="entry name" value="ZF_RING_1"/>
    <property type="match status" value="1"/>
</dbReference>
<proteinExistence type="predicted"/>
<dbReference type="Proteomes" id="UP001371456">
    <property type="component" value="Unassembled WGS sequence"/>
</dbReference>
<dbReference type="PROSITE" id="PS50089">
    <property type="entry name" value="ZF_RING_2"/>
    <property type="match status" value="1"/>
</dbReference>
<dbReference type="PANTHER" id="PTHR47776">
    <property type="entry name" value="F5A8.9 PROTEIN"/>
    <property type="match status" value="1"/>
</dbReference>
<evidence type="ECO:0008006" key="10">
    <source>
        <dbReference type="Google" id="ProtNLM"/>
    </source>
</evidence>
<dbReference type="PANTHER" id="PTHR47776:SF2">
    <property type="entry name" value="RING-TYPE E3 UBIQUITIN TRANSFERASE BRCA1"/>
    <property type="match status" value="1"/>
</dbReference>
<dbReference type="SMART" id="SM00184">
    <property type="entry name" value="RING"/>
    <property type="match status" value="1"/>
</dbReference>
<sequence>MRNPTRKHFRAFIQNRGIQIDKLKNFPFRQRHYACRVSMEEEEAKRRHNKERRPLPIRDMASVIATVSGYHGTERFNLIKLIDKSGASYVGSMNQSITHLVCWRFEGKKYELAKKFKMSITNHRWVEDCIKEGRRLPEAPYTFQCGQEVGPLMLDSKLFTETIQLNHSKKPAIHIESEEDFNSWTDSTLLKENLFPEMGKYKDKPRRKAKANIMNEDHPSSSKYCSDEHSLQGSHRIEIEELNFPSSASFKSNKRSSEFSETSRRSRRLMKKNISGDLLEIISGSDKQRFRLQARQELETSAQFYNLDVEMPEVSVNNRHGSGFGCYQSEPSKIDLDDIEETEVNRPLDNGDQSLQIESASSNLTGNRQEPCAAIDEVQNETDNTCKASTSTALSCVICWTDFSSSRGVLPCGHRFCFSCIQTWANHMASSRKVSTCPLCKASFVAIRKVDDAIPADQRIYTQTIPEQNPEMDIYILPEGVTPRLPSNSTSTPVCCQCSCREPEDLLVKCHLCETLCIHSYCLDPPLFPWTCTHCKDLQRLYRRNWLTPGDVGHALSTYNSTNYVEIIRWTKLLS</sequence>
<evidence type="ECO:0000259" key="7">
    <source>
        <dbReference type="PROSITE" id="PS50172"/>
    </source>
</evidence>
<dbReference type="Gene3D" id="3.40.50.10190">
    <property type="entry name" value="BRCT domain"/>
    <property type="match status" value="1"/>
</dbReference>
<gene>
    <name evidence="8" type="ORF">RDI58_004554</name>
</gene>
<dbReference type="InterPro" id="IPR001357">
    <property type="entry name" value="BRCT_dom"/>
</dbReference>
<evidence type="ECO:0000256" key="3">
    <source>
        <dbReference type="ARBA" id="ARBA00022833"/>
    </source>
</evidence>
<evidence type="ECO:0000313" key="8">
    <source>
        <dbReference type="EMBL" id="KAK6796853.1"/>
    </source>
</evidence>
<keyword evidence="3" id="KW-0862">Zinc</keyword>
<evidence type="ECO:0000259" key="6">
    <source>
        <dbReference type="PROSITE" id="PS50089"/>
    </source>
</evidence>
<dbReference type="SUPFAM" id="SSF52113">
    <property type="entry name" value="BRCT domain"/>
    <property type="match status" value="1"/>
</dbReference>
<dbReference type="SUPFAM" id="SSF57903">
    <property type="entry name" value="FYVE/PHD zinc finger"/>
    <property type="match status" value="1"/>
</dbReference>
<dbReference type="Gene3D" id="3.30.40.10">
    <property type="entry name" value="Zinc/RING finger domain, C3HC4 (zinc finger)"/>
    <property type="match status" value="1"/>
</dbReference>
<comment type="caution">
    <text evidence="8">The sequence shown here is derived from an EMBL/GenBank/DDBJ whole genome shotgun (WGS) entry which is preliminary data.</text>
</comment>
<feature type="domain" description="RING-type" evidence="6">
    <location>
        <begin position="396"/>
        <end position="441"/>
    </location>
</feature>
<evidence type="ECO:0000256" key="1">
    <source>
        <dbReference type="ARBA" id="ARBA00022723"/>
    </source>
</evidence>
<dbReference type="Pfam" id="PF12738">
    <property type="entry name" value="PTCB-BRCT"/>
    <property type="match status" value="1"/>
</dbReference>
<dbReference type="Pfam" id="PF13639">
    <property type="entry name" value="zf-RING_2"/>
    <property type="match status" value="1"/>
</dbReference>
<keyword evidence="1" id="KW-0479">Metal-binding</keyword>
<evidence type="ECO:0000256" key="5">
    <source>
        <dbReference type="SAM" id="MobiDB-lite"/>
    </source>
</evidence>
<feature type="compositionally biased region" description="Basic and acidic residues" evidence="5">
    <location>
        <begin position="215"/>
        <end position="230"/>
    </location>
</feature>
<feature type="domain" description="BRCT" evidence="7">
    <location>
        <begin position="52"/>
        <end position="143"/>
    </location>
</feature>
<accession>A0AAN8U634</accession>